<dbReference type="Proteomes" id="UP000191153">
    <property type="component" value="Unassembled WGS sequence"/>
</dbReference>
<dbReference type="NCBIfam" id="NF010783">
    <property type="entry name" value="PRK14186.1"/>
    <property type="match status" value="1"/>
</dbReference>
<evidence type="ECO:0000256" key="12">
    <source>
        <dbReference type="HAMAP-Rule" id="MF_01576"/>
    </source>
</evidence>
<dbReference type="GO" id="GO:0035999">
    <property type="term" value="P:tetrahydrofolate interconversion"/>
    <property type="evidence" value="ECO:0007669"/>
    <property type="project" value="UniProtKB-UniRule"/>
</dbReference>
<evidence type="ECO:0000313" key="16">
    <source>
        <dbReference type="Proteomes" id="UP000191153"/>
    </source>
</evidence>
<reference evidence="15 16" key="1">
    <citation type="submission" date="2017-02" db="EMBL/GenBank/DDBJ databases">
        <authorList>
            <person name="Peterson S.W."/>
        </authorList>
    </citation>
    <scope>NUCLEOTIDE SEQUENCE [LARGE SCALE GENOMIC DNA]</scope>
    <source>
        <strain evidence="15 16">ATCC 700028</strain>
    </source>
</reference>
<keyword evidence="10 12" id="KW-0486">Methionine biosynthesis</keyword>
<comment type="function">
    <text evidence="12">Catalyzes the oxidation of 5,10-methylenetetrahydrofolate to 5,10-methenyltetrahydrofolate and then the hydrolysis of 5,10-methenyltetrahydrofolate to 10-formyltetrahydrofolate.</text>
</comment>
<feature type="binding site" evidence="12">
    <location>
        <position position="231"/>
    </location>
    <ligand>
        <name>NADP(+)</name>
        <dbReference type="ChEBI" id="CHEBI:58349"/>
    </ligand>
</feature>
<keyword evidence="5 12" id="KW-0658">Purine biosynthesis</keyword>
<keyword evidence="11 12" id="KW-0511">Multifunctional enzyme</keyword>
<dbReference type="GO" id="GO:0005829">
    <property type="term" value="C:cytosol"/>
    <property type="evidence" value="ECO:0007669"/>
    <property type="project" value="TreeGrafter"/>
</dbReference>
<proteinExistence type="inferred from homology"/>
<feature type="binding site" evidence="12">
    <location>
        <begin position="165"/>
        <end position="167"/>
    </location>
    <ligand>
        <name>NADP(+)</name>
        <dbReference type="ChEBI" id="CHEBI:58349"/>
    </ligand>
</feature>
<dbReference type="Pfam" id="PF00763">
    <property type="entry name" value="THF_DHG_CYH"/>
    <property type="match status" value="1"/>
</dbReference>
<dbReference type="InterPro" id="IPR036291">
    <property type="entry name" value="NAD(P)-bd_dom_sf"/>
</dbReference>
<dbReference type="EC" id="1.5.1.5" evidence="12"/>
<dbReference type="InterPro" id="IPR020630">
    <property type="entry name" value="THF_DH/CycHdrlase_cat_dom"/>
</dbReference>
<dbReference type="EC" id="3.5.4.9" evidence="12"/>
<keyword evidence="3 12" id="KW-0554">One-carbon metabolism</keyword>
<keyword evidence="16" id="KW-1185">Reference proteome</keyword>
<evidence type="ECO:0000256" key="4">
    <source>
        <dbReference type="ARBA" id="ARBA00022605"/>
    </source>
</evidence>
<dbReference type="Pfam" id="PF02882">
    <property type="entry name" value="THF_DHG_CYH_C"/>
    <property type="match status" value="1"/>
</dbReference>
<dbReference type="EMBL" id="FUWX01000004">
    <property type="protein sequence ID" value="SJZ35276.1"/>
    <property type="molecule type" value="Genomic_DNA"/>
</dbReference>
<dbReference type="SUPFAM" id="SSF51735">
    <property type="entry name" value="NAD(P)-binding Rossmann-fold domains"/>
    <property type="match status" value="1"/>
</dbReference>
<name>A0A1T4JYH6_9FUSO</name>
<evidence type="ECO:0000259" key="14">
    <source>
        <dbReference type="Pfam" id="PF02882"/>
    </source>
</evidence>
<dbReference type="HAMAP" id="MF_01576">
    <property type="entry name" value="THF_DHG_CYH"/>
    <property type="match status" value="1"/>
</dbReference>
<dbReference type="InterPro" id="IPR020631">
    <property type="entry name" value="THF_DH/CycHdrlase_NAD-bd_dom"/>
</dbReference>
<dbReference type="GO" id="GO:0000105">
    <property type="term" value="P:L-histidine biosynthetic process"/>
    <property type="evidence" value="ECO:0007669"/>
    <property type="project" value="UniProtKB-KW"/>
</dbReference>
<evidence type="ECO:0000313" key="15">
    <source>
        <dbReference type="EMBL" id="SJZ35276.1"/>
    </source>
</evidence>
<evidence type="ECO:0000256" key="3">
    <source>
        <dbReference type="ARBA" id="ARBA00022563"/>
    </source>
</evidence>
<evidence type="ECO:0000256" key="7">
    <source>
        <dbReference type="ARBA" id="ARBA00022857"/>
    </source>
</evidence>
<dbReference type="Gene3D" id="3.40.50.10860">
    <property type="entry name" value="Leucine Dehydrogenase, chain A, domain 1"/>
    <property type="match status" value="1"/>
</dbReference>
<evidence type="ECO:0000256" key="11">
    <source>
        <dbReference type="ARBA" id="ARBA00023268"/>
    </source>
</evidence>
<dbReference type="FunFam" id="3.40.50.10860:FF:000005">
    <property type="entry name" value="C-1-tetrahydrofolate synthase, cytoplasmic, putative"/>
    <property type="match status" value="1"/>
</dbReference>
<dbReference type="FunFam" id="3.40.50.720:FF:000094">
    <property type="entry name" value="Bifunctional protein FolD"/>
    <property type="match status" value="1"/>
</dbReference>
<dbReference type="GO" id="GO:0009086">
    <property type="term" value="P:methionine biosynthetic process"/>
    <property type="evidence" value="ECO:0007669"/>
    <property type="project" value="UniProtKB-KW"/>
</dbReference>
<evidence type="ECO:0000256" key="6">
    <source>
        <dbReference type="ARBA" id="ARBA00022801"/>
    </source>
</evidence>
<comment type="pathway">
    <text evidence="1 12">One-carbon metabolism; tetrahydrofolate interconversion.</text>
</comment>
<comment type="catalytic activity">
    <reaction evidence="12">
        <text>(6R)-5,10-methenyltetrahydrofolate + H2O = (6R)-10-formyltetrahydrofolate + H(+)</text>
        <dbReference type="Rhea" id="RHEA:23700"/>
        <dbReference type="ChEBI" id="CHEBI:15377"/>
        <dbReference type="ChEBI" id="CHEBI:15378"/>
        <dbReference type="ChEBI" id="CHEBI:57455"/>
        <dbReference type="ChEBI" id="CHEBI:195366"/>
        <dbReference type="EC" id="3.5.4.9"/>
    </reaction>
</comment>
<dbReference type="OrthoDB" id="9803580at2"/>
<dbReference type="NCBIfam" id="NF008058">
    <property type="entry name" value="PRK10792.1"/>
    <property type="match status" value="1"/>
</dbReference>
<dbReference type="PRINTS" id="PR00085">
    <property type="entry name" value="THFDHDRGNASE"/>
</dbReference>
<comment type="subunit">
    <text evidence="2 12">Homodimer.</text>
</comment>
<gene>
    <name evidence="12" type="primary">folD</name>
    <name evidence="15" type="ORF">SAMN02745174_00188</name>
</gene>
<comment type="caution">
    <text evidence="12">Lacks conserved residue(s) required for the propagation of feature annotation.</text>
</comment>
<evidence type="ECO:0000256" key="9">
    <source>
        <dbReference type="ARBA" id="ARBA00023102"/>
    </source>
</evidence>
<evidence type="ECO:0000256" key="8">
    <source>
        <dbReference type="ARBA" id="ARBA00023002"/>
    </source>
</evidence>
<accession>A0A1T4JYH6</accession>
<keyword evidence="4 12" id="KW-0028">Amino-acid biosynthesis</keyword>
<organism evidence="15 16">
    <name type="scientific">Cetobacterium ceti</name>
    <dbReference type="NCBI Taxonomy" id="180163"/>
    <lineage>
        <taxon>Bacteria</taxon>
        <taxon>Fusobacteriati</taxon>
        <taxon>Fusobacteriota</taxon>
        <taxon>Fusobacteriia</taxon>
        <taxon>Fusobacteriales</taxon>
        <taxon>Fusobacteriaceae</taxon>
        <taxon>Cetobacterium</taxon>
    </lineage>
</organism>
<evidence type="ECO:0000256" key="1">
    <source>
        <dbReference type="ARBA" id="ARBA00004777"/>
    </source>
</evidence>
<dbReference type="InterPro" id="IPR020867">
    <property type="entry name" value="THF_DH/CycHdrlase_CS"/>
</dbReference>
<dbReference type="UniPathway" id="UPA00193"/>
<keyword evidence="8 12" id="KW-0560">Oxidoreductase</keyword>
<feature type="domain" description="Tetrahydrofolate dehydrogenase/cyclohydrolase NAD(P)-binding" evidence="14">
    <location>
        <begin position="139"/>
        <end position="281"/>
    </location>
</feature>
<keyword evidence="7 12" id="KW-0521">NADP</keyword>
<dbReference type="SUPFAM" id="SSF53223">
    <property type="entry name" value="Aminoacid dehydrogenase-like, N-terminal domain"/>
    <property type="match status" value="1"/>
</dbReference>
<evidence type="ECO:0000256" key="2">
    <source>
        <dbReference type="ARBA" id="ARBA00011738"/>
    </source>
</evidence>
<dbReference type="GO" id="GO:0004477">
    <property type="term" value="F:methenyltetrahydrofolate cyclohydrolase activity"/>
    <property type="evidence" value="ECO:0007669"/>
    <property type="project" value="UniProtKB-UniRule"/>
</dbReference>
<dbReference type="AlphaFoldDB" id="A0A1T4JYH6"/>
<dbReference type="Gene3D" id="3.40.50.720">
    <property type="entry name" value="NAD(P)-binding Rossmann-like Domain"/>
    <property type="match status" value="1"/>
</dbReference>
<dbReference type="PANTHER" id="PTHR48099">
    <property type="entry name" value="C-1-TETRAHYDROFOLATE SYNTHASE, CYTOPLASMIC-RELATED"/>
    <property type="match status" value="1"/>
</dbReference>
<dbReference type="InterPro" id="IPR000672">
    <property type="entry name" value="THF_DH/CycHdrlase"/>
</dbReference>
<dbReference type="STRING" id="180163.SAMN02745174_00188"/>
<evidence type="ECO:0000259" key="13">
    <source>
        <dbReference type="Pfam" id="PF00763"/>
    </source>
</evidence>
<comment type="catalytic activity">
    <reaction evidence="12">
        <text>(6R)-5,10-methylene-5,6,7,8-tetrahydrofolate + NADP(+) = (6R)-5,10-methenyltetrahydrofolate + NADPH</text>
        <dbReference type="Rhea" id="RHEA:22812"/>
        <dbReference type="ChEBI" id="CHEBI:15636"/>
        <dbReference type="ChEBI" id="CHEBI:57455"/>
        <dbReference type="ChEBI" id="CHEBI:57783"/>
        <dbReference type="ChEBI" id="CHEBI:58349"/>
        <dbReference type="EC" id="1.5.1.5"/>
    </reaction>
</comment>
<dbReference type="PANTHER" id="PTHR48099:SF5">
    <property type="entry name" value="C-1-TETRAHYDROFOLATE SYNTHASE, CYTOPLASMIC"/>
    <property type="match status" value="1"/>
</dbReference>
<dbReference type="InterPro" id="IPR046346">
    <property type="entry name" value="Aminoacid_DH-like_N_sf"/>
</dbReference>
<dbReference type="PROSITE" id="PS00767">
    <property type="entry name" value="THF_DHG_CYH_2"/>
    <property type="match status" value="1"/>
</dbReference>
<dbReference type="RefSeq" id="WP_078692736.1">
    <property type="nucleotide sequence ID" value="NZ_FUWX01000004.1"/>
</dbReference>
<sequence length="284" mass="31318">MQILDGKQTSQKIKNLLKEEIENIKKEYGDVPGLAVVQVGDNPASRVYVNSKVKQCLEIGIESKKYILEENIKEEVLLDLIEELNNDETINGILVQLPLPKHINEEKVINRISLEKDVDGFKAENLGKVLLGDKSAFVSCTPLGILTLMKEYKLSLEGKDVVIVGRSNIVGKPMAALLINEGATVTICHSRTKNLEEKTAKADILIVAVGKRKLITKDMIRENSVVIDVGINRDENGKLAGDVDFDNVKEKTSYITPVPGGVGPMTISMLLKNTLISFKRKKGI</sequence>
<dbReference type="CDD" id="cd01080">
    <property type="entry name" value="NAD_bind_m-THF_DH_Cyclohyd"/>
    <property type="match status" value="1"/>
</dbReference>
<keyword evidence="9 12" id="KW-0368">Histidine biosynthesis</keyword>
<keyword evidence="6 12" id="KW-0378">Hydrolase</keyword>
<evidence type="ECO:0000256" key="10">
    <source>
        <dbReference type="ARBA" id="ARBA00023167"/>
    </source>
</evidence>
<dbReference type="GO" id="GO:0004488">
    <property type="term" value="F:methylenetetrahydrofolate dehydrogenase (NADP+) activity"/>
    <property type="evidence" value="ECO:0007669"/>
    <property type="project" value="UniProtKB-UniRule"/>
</dbReference>
<feature type="domain" description="Tetrahydrofolate dehydrogenase/cyclohydrolase catalytic" evidence="13">
    <location>
        <begin position="4"/>
        <end position="119"/>
    </location>
</feature>
<evidence type="ECO:0000256" key="5">
    <source>
        <dbReference type="ARBA" id="ARBA00022755"/>
    </source>
</evidence>
<comment type="similarity">
    <text evidence="12">Belongs to the tetrahydrofolate dehydrogenase/cyclohydrolase family.</text>
</comment>
<dbReference type="GO" id="GO:0006164">
    <property type="term" value="P:purine nucleotide biosynthetic process"/>
    <property type="evidence" value="ECO:0007669"/>
    <property type="project" value="UniProtKB-KW"/>
</dbReference>
<protein>
    <recommendedName>
        <fullName evidence="12">Bifunctional protein FolD</fullName>
    </recommendedName>
    <domain>
        <recommendedName>
            <fullName evidence="12">Methylenetetrahydrofolate dehydrogenase</fullName>
            <ecNumber evidence="12">1.5.1.5</ecNumber>
        </recommendedName>
    </domain>
    <domain>
        <recommendedName>
            <fullName evidence="12">Methenyltetrahydrofolate cyclohydrolase</fullName>
            <ecNumber evidence="12">3.5.4.9</ecNumber>
        </recommendedName>
    </domain>
</protein>